<sequence length="208" mass="21565">MSKSLNTLIATLMLATATQALAASSVDLSVRGLITPSACDISVSNGGQFDLGKIAAKDLSPNEKTYLPRLNAQVTTTCEGATLMALEAKDNRAGSAHTQDGYMFGLGLINGTEKLGAMTAGLGTQTADGAVAYGINSSDGGLTWTNGGAFKPLNNLVSVYKSGDKVPVPVQLLVSNLWIEPEIAPTNSLTLTNEVLIDGSLTLTVRYL</sequence>
<dbReference type="Proteomes" id="UP001623008">
    <property type="component" value="Unassembled WGS sequence"/>
</dbReference>
<feature type="chain" id="PRO_5047503924" evidence="1">
    <location>
        <begin position="23"/>
        <end position="208"/>
    </location>
</feature>
<feature type="signal peptide" evidence="1">
    <location>
        <begin position="1"/>
        <end position="22"/>
    </location>
</feature>
<dbReference type="Pfam" id="PF06551">
    <property type="entry name" value="DUF1120"/>
    <property type="match status" value="1"/>
</dbReference>
<evidence type="ECO:0000256" key="1">
    <source>
        <dbReference type="SAM" id="SignalP"/>
    </source>
</evidence>
<protein>
    <submittedName>
        <fullName evidence="2">DUF1120 domain-containing protein</fullName>
    </submittedName>
</protein>
<comment type="caution">
    <text evidence="2">The sequence shown here is derived from an EMBL/GenBank/DDBJ whole genome shotgun (WGS) entry which is preliminary data.</text>
</comment>
<dbReference type="EMBL" id="JBJHQF010000018">
    <property type="protein sequence ID" value="MFK9005110.1"/>
    <property type="molecule type" value="Genomic_DNA"/>
</dbReference>
<proteinExistence type="predicted"/>
<name>A0ABW8R1K0_9PSED</name>
<keyword evidence="3" id="KW-1185">Reference proteome</keyword>
<dbReference type="InterPro" id="IPR010546">
    <property type="entry name" value="DUF1120"/>
</dbReference>
<evidence type="ECO:0000313" key="3">
    <source>
        <dbReference type="Proteomes" id="UP001623008"/>
    </source>
</evidence>
<gene>
    <name evidence="2" type="ORF">ACJEBJ_13330</name>
</gene>
<dbReference type="RefSeq" id="WP_406597816.1">
    <property type="nucleotide sequence ID" value="NZ_JBJHQF010000018.1"/>
</dbReference>
<keyword evidence="1" id="KW-0732">Signal</keyword>
<accession>A0ABW8R1K0</accession>
<evidence type="ECO:0000313" key="2">
    <source>
        <dbReference type="EMBL" id="MFK9005110.1"/>
    </source>
</evidence>
<reference evidence="2 3" key="1">
    <citation type="submission" date="2024-11" db="EMBL/GenBank/DDBJ databases">
        <authorList>
            <person name="Lucas J.A."/>
        </authorList>
    </citation>
    <scope>NUCLEOTIDE SEQUENCE [LARGE SCALE GENOMIC DNA]</scope>
    <source>
        <strain evidence="2 3">Z 7.15</strain>
    </source>
</reference>
<organism evidence="2 3">
    <name type="scientific">Pseudomonas pergaminensis</name>
    <dbReference type="NCBI Taxonomy" id="2853159"/>
    <lineage>
        <taxon>Bacteria</taxon>
        <taxon>Pseudomonadati</taxon>
        <taxon>Pseudomonadota</taxon>
        <taxon>Gammaproteobacteria</taxon>
        <taxon>Pseudomonadales</taxon>
        <taxon>Pseudomonadaceae</taxon>
        <taxon>Pseudomonas</taxon>
    </lineage>
</organism>